<protein>
    <recommendedName>
        <fullName evidence="1">Solute-binding protein family 5 domain-containing protein</fullName>
    </recommendedName>
</protein>
<name>X1FM26_9ZZZZ</name>
<dbReference type="AlphaFoldDB" id="X1FM26"/>
<accession>X1FM26</accession>
<dbReference type="SUPFAM" id="SSF53850">
    <property type="entry name" value="Periplasmic binding protein-like II"/>
    <property type="match status" value="1"/>
</dbReference>
<organism evidence="2">
    <name type="scientific">marine sediment metagenome</name>
    <dbReference type="NCBI Taxonomy" id="412755"/>
    <lineage>
        <taxon>unclassified sequences</taxon>
        <taxon>metagenomes</taxon>
        <taxon>ecological metagenomes</taxon>
    </lineage>
</organism>
<dbReference type="EMBL" id="BARU01006317">
    <property type="protein sequence ID" value="GAH46746.1"/>
    <property type="molecule type" value="Genomic_DNA"/>
</dbReference>
<dbReference type="CDD" id="cd08500">
    <property type="entry name" value="PBP2_NikA_DppA_OppA_like_4"/>
    <property type="match status" value="1"/>
</dbReference>
<dbReference type="GO" id="GO:0015833">
    <property type="term" value="P:peptide transport"/>
    <property type="evidence" value="ECO:0007669"/>
    <property type="project" value="TreeGrafter"/>
</dbReference>
<evidence type="ECO:0000313" key="2">
    <source>
        <dbReference type="EMBL" id="GAH46746.1"/>
    </source>
</evidence>
<dbReference type="Gene3D" id="3.10.105.10">
    <property type="entry name" value="Dipeptide-binding Protein, Domain 3"/>
    <property type="match status" value="1"/>
</dbReference>
<dbReference type="Gene3D" id="3.40.190.10">
    <property type="entry name" value="Periplasmic binding protein-like II"/>
    <property type="match status" value="1"/>
</dbReference>
<dbReference type="PANTHER" id="PTHR30290">
    <property type="entry name" value="PERIPLASMIC BINDING COMPONENT OF ABC TRANSPORTER"/>
    <property type="match status" value="1"/>
</dbReference>
<proteinExistence type="predicted"/>
<reference evidence="2" key="1">
    <citation type="journal article" date="2014" name="Front. Microbiol.">
        <title>High frequency of phylogenetically diverse reductive dehalogenase-homologous genes in deep subseafloor sedimentary metagenomes.</title>
        <authorList>
            <person name="Kawai M."/>
            <person name="Futagami T."/>
            <person name="Toyoda A."/>
            <person name="Takaki Y."/>
            <person name="Nishi S."/>
            <person name="Hori S."/>
            <person name="Arai W."/>
            <person name="Tsubouchi T."/>
            <person name="Morono Y."/>
            <person name="Uchiyama I."/>
            <person name="Ito T."/>
            <person name="Fujiyama A."/>
            <person name="Inagaki F."/>
            <person name="Takami H."/>
        </authorList>
    </citation>
    <scope>NUCLEOTIDE SEQUENCE</scope>
    <source>
        <strain evidence="2">Expedition CK06-06</strain>
    </source>
</reference>
<dbReference type="GO" id="GO:1904680">
    <property type="term" value="F:peptide transmembrane transporter activity"/>
    <property type="evidence" value="ECO:0007669"/>
    <property type="project" value="TreeGrafter"/>
</dbReference>
<evidence type="ECO:0000259" key="1">
    <source>
        <dbReference type="Pfam" id="PF00496"/>
    </source>
</evidence>
<gene>
    <name evidence="2" type="ORF">S03H2_12416</name>
</gene>
<dbReference type="InterPro" id="IPR039424">
    <property type="entry name" value="SBP_5"/>
</dbReference>
<dbReference type="PANTHER" id="PTHR30290:SF62">
    <property type="entry name" value="OLIGOPEPTIDE ABC TRANSPORTER, PERIPLASMIC OLIGOPEPTIDE-BINDING PROTEIN"/>
    <property type="match status" value="1"/>
</dbReference>
<dbReference type="InterPro" id="IPR000914">
    <property type="entry name" value="SBP_5_dom"/>
</dbReference>
<dbReference type="Pfam" id="PF00496">
    <property type="entry name" value="SBP_bac_5"/>
    <property type="match status" value="1"/>
</dbReference>
<feature type="non-terminal residue" evidence="2">
    <location>
        <position position="405"/>
    </location>
</feature>
<comment type="caution">
    <text evidence="2">The sequence shown here is derived from an EMBL/GenBank/DDBJ whole genome shotgun (WGS) entry which is preliminary data.</text>
</comment>
<feature type="domain" description="Solute-binding protein family 5" evidence="1">
    <location>
        <begin position="2"/>
        <end position="397"/>
    </location>
</feature>
<sequence>MSEDFKTATIYLRKGLKWSDGVPFTAEDILFVLNDVYGNKELTPGIPYVEFFPGGTFHPYEKVDDYTLELNFAVPNPLFAYEMARWKSWQNDMYAPKHYLKKWHIKYNPEANELAKEEGYESWGQAYRYHAQTFPQQNDLDLPRMLPWVLKTKPIGVKVFERNPYYWKVDTAGNQLPYIDRVVSTMVDPEVYQIKAISGEADFVFQNMSLVNYTLYKENEEKGDYRVVEYFGICGSELSIWLNLNEPNLVLRRIYQDKRFRHALSLAINRDDINESIFFGKAVPRQHTWHPDFPFPIPYKLKKEWAEAYAQYDPEKANQLLDEMGLVKRAKDGFRLGPDGEPVFVLLEYVQQEGPRGEILELVKEYWEAVGIKVVLKLQERALYSTRMASADHGAHTWAYDEVFA</sequence>